<dbReference type="PANTHER" id="PTHR42732">
    <property type="entry name" value="BETA-GALACTOSIDASE"/>
    <property type="match status" value="1"/>
</dbReference>
<dbReference type="InterPro" id="IPR006102">
    <property type="entry name" value="Ig-like_GH2"/>
</dbReference>
<dbReference type="GO" id="GO:0005975">
    <property type="term" value="P:carbohydrate metabolic process"/>
    <property type="evidence" value="ECO:0007669"/>
    <property type="project" value="InterPro"/>
</dbReference>
<evidence type="ECO:0000256" key="3">
    <source>
        <dbReference type="ARBA" id="ARBA00023295"/>
    </source>
</evidence>
<dbReference type="InterPro" id="IPR008979">
    <property type="entry name" value="Galactose-bd-like_sf"/>
</dbReference>
<feature type="domain" description="Glycosyl hydrolases family 2 sugar binding" evidence="6">
    <location>
        <begin position="38"/>
        <end position="205"/>
    </location>
</feature>
<dbReference type="GO" id="GO:0004566">
    <property type="term" value="F:beta-glucuronidase activity"/>
    <property type="evidence" value="ECO:0007669"/>
    <property type="project" value="UniProtKB-EC"/>
</dbReference>
<evidence type="ECO:0000259" key="4">
    <source>
        <dbReference type="Pfam" id="PF00703"/>
    </source>
</evidence>
<dbReference type="Pfam" id="PF02837">
    <property type="entry name" value="Glyco_hydro_2_N"/>
    <property type="match status" value="1"/>
</dbReference>
<dbReference type="Gene3D" id="2.60.120.260">
    <property type="entry name" value="Galactose-binding domain-like"/>
    <property type="match status" value="1"/>
</dbReference>
<dbReference type="PRINTS" id="PR00132">
    <property type="entry name" value="GLHYDRLASE2"/>
</dbReference>
<dbReference type="SUPFAM" id="SSF49785">
    <property type="entry name" value="Galactose-binding domain-like"/>
    <property type="match status" value="1"/>
</dbReference>
<dbReference type="EC" id="3.2.1.31" evidence="7"/>
<feature type="domain" description="Glycoside hydrolase family 2 immunoglobulin-like beta-sandwich" evidence="4">
    <location>
        <begin position="217"/>
        <end position="343"/>
    </location>
</feature>
<dbReference type="InterPro" id="IPR006104">
    <property type="entry name" value="Glyco_hydro_2_N"/>
</dbReference>
<dbReference type="Pfam" id="PF02836">
    <property type="entry name" value="Glyco_hydro_2_C"/>
    <property type="match status" value="1"/>
</dbReference>
<organism evidence="7 8">
    <name type="scientific">Paenibacillus phyllosphaerae</name>
    <dbReference type="NCBI Taxonomy" id="274593"/>
    <lineage>
        <taxon>Bacteria</taxon>
        <taxon>Bacillati</taxon>
        <taxon>Bacillota</taxon>
        <taxon>Bacilli</taxon>
        <taxon>Bacillales</taxon>
        <taxon>Paenibacillaceae</taxon>
        <taxon>Paenibacillus</taxon>
    </lineage>
</organism>
<evidence type="ECO:0000313" key="7">
    <source>
        <dbReference type="EMBL" id="MBB3108920.1"/>
    </source>
</evidence>
<comment type="similarity">
    <text evidence="1">Belongs to the glycosyl hydrolase 2 family.</text>
</comment>
<accession>A0A7W5AUA5</accession>
<dbReference type="InterPro" id="IPR006103">
    <property type="entry name" value="Glyco_hydro_2_cat"/>
</dbReference>
<dbReference type="AlphaFoldDB" id="A0A7W5AUA5"/>
<evidence type="ECO:0000256" key="1">
    <source>
        <dbReference type="ARBA" id="ARBA00007401"/>
    </source>
</evidence>
<keyword evidence="8" id="KW-1185">Reference proteome</keyword>
<evidence type="ECO:0000259" key="5">
    <source>
        <dbReference type="Pfam" id="PF02836"/>
    </source>
</evidence>
<dbReference type="InterPro" id="IPR006101">
    <property type="entry name" value="Glyco_hydro_2"/>
</dbReference>
<protein>
    <submittedName>
        <fullName evidence="7">Beta-glucuronidase</fullName>
        <ecNumber evidence="7">3.2.1.31</ecNumber>
    </submittedName>
</protein>
<feature type="domain" description="Glycoside hydrolase family 2 catalytic" evidence="5">
    <location>
        <begin position="350"/>
        <end position="572"/>
    </location>
</feature>
<proteinExistence type="inferred from homology"/>
<sequence>MLQTTLSLRLIDGHDVPFQNGIPVPSFEPQERTVIPLAGNWRSRRFQADHEFSMSERGAAWLKRLQECEGEFIAASADTGWAEHGLPLPENRLTGEETAHAAETYEDGVWYQRTFVVDGLAAGKSYTLKSLGINYVADIWLNGQWIGYHEGGFTPFAFHVTSFLREGVNDIRIRVDNPPWGSRDDIIPAVAGTDFFNYTGVIQDLYVEVTSAVHVVRVDVVPITTCGRLKVRAVIENRGLVPQTVDIAGSIYEANAGGADFLTSPLAASIKGKLAVIDHPMTDRLKLSAGEVRVLGYEIKVLNPKLWSVWQPHLYVASFTAASATTVQPDEPHDQFCTQFGIRTLGTDQTHILLNGVPVFLAGIARHEEWPDTGRTADWHRIRADLLQMKALNANMVRTGHYPNHIYTYLLLDRLGMLAMSEIPLWQFETAHYEAQERKGLADQMWREMVFSQYNRPSVILWSTQNESKDVVLRLAYNRRLVRDLRERYNDGRLITQSSAADQPGPADPSMEPLDVAAWTMYFGIFHGSTYYEGTRAFLEEARMAFPDKPILNTEFGHWTGQDNGEEAKQLDTYRDTRRALMEHAALHADGTFNPKGYLAGIDFWVMYNWYVNHNQWIDTFGLYHMNRTKAKQLATIIAEDYGRMTRPNGGLAAVVASARAEGTTL</sequence>
<dbReference type="RefSeq" id="WP_183597548.1">
    <property type="nucleotide sequence ID" value="NZ_JACHXK010000002.1"/>
</dbReference>
<evidence type="ECO:0000259" key="6">
    <source>
        <dbReference type="Pfam" id="PF02837"/>
    </source>
</evidence>
<dbReference type="Pfam" id="PF00703">
    <property type="entry name" value="Glyco_hydro_2"/>
    <property type="match status" value="1"/>
</dbReference>
<keyword evidence="2 7" id="KW-0378">Hydrolase</keyword>
<evidence type="ECO:0000256" key="2">
    <source>
        <dbReference type="ARBA" id="ARBA00022801"/>
    </source>
</evidence>
<evidence type="ECO:0000313" key="8">
    <source>
        <dbReference type="Proteomes" id="UP000570361"/>
    </source>
</evidence>
<dbReference type="InterPro" id="IPR036156">
    <property type="entry name" value="Beta-gal/glucu_dom_sf"/>
</dbReference>
<dbReference type="SUPFAM" id="SSF51445">
    <property type="entry name" value="(Trans)glycosidases"/>
    <property type="match status" value="1"/>
</dbReference>
<name>A0A7W5AUA5_9BACL</name>
<dbReference type="SUPFAM" id="SSF49303">
    <property type="entry name" value="beta-Galactosidase/glucuronidase domain"/>
    <property type="match status" value="1"/>
</dbReference>
<comment type="caution">
    <text evidence="7">The sequence shown here is derived from an EMBL/GenBank/DDBJ whole genome shotgun (WGS) entry which is preliminary data.</text>
</comment>
<dbReference type="InterPro" id="IPR013783">
    <property type="entry name" value="Ig-like_fold"/>
</dbReference>
<gene>
    <name evidence="7" type="ORF">FHS18_000972</name>
</gene>
<dbReference type="InterPro" id="IPR051913">
    <property type="entry name" value="GH2_Domain-Containing"/>
</dbReference>
<dbReference type="Proteomes" id="UP000570361">
    <property type="component" value="Unassembled WGS sequence"/>
</dbReference>
<dbReference type="InterPro" id="IPR017853">
    <property type="entry name" value="GH"/>
</dbReference>
<reference evidence="7 8" key="1">
    <citation type="submission" date="2020-08" db="EMBL/GenBank/DDBJ databases">
        <title>Genomic Encyclopedia of Type Strains, Phase III (KMG-III): the genomes of soil and plant-associated and newly described type strains.</title>
        <authorList>
            <person name="Whitman W."/>
        </authorList>
    </citation>
    <scope>NUCLEOTIDE SEQUENCE [LARGE SCALE GENOMIC DNA]</scope>
    <source>
        <strain evidence="7 8">CECT 5862</strain>
    </source>
</reference>
<dbReference type="Gene3D" id="3.20.20.80">
    <property type="entry name" value="Glycosidases"/>
    <property type="match status" value="1"/>
</dbReference>
<dbReference type="EMBL" id="JACHXK010000002">
    <property type="protein sequence ID" value="MBB3108920.1"/>
    <property type="molecule type" value="Genomic_DNA"/>
</dbReference>
<dbReference type="Gene3D" id="2.60.40.10">
    <property type="entry name" value="Immunoglobulins"/>
    <property type="match status" value="1"/>
</dbReference>
<dbReference type="PANTHER" id="PTHR42732:SF1">
    <property type="entry name" value="BETA-MANNOSIDASE"/>
    <property type="match status" value="1"/>
</dbReference>
<keyword evidence="3 7" id="KW-0326">Glycosidase</keyword>